<evidence type="ECO:0000313" key="2">
    <source>
        <dbReference type="Proteomes" id="UP000266673"/>
    </source>
</evidence>
<comment type="caution">
    <text evidence="1">The sequence shown here is derived from an EMBL/GenBank/DDBJ whole genome shotgun (WGS) entry which is preliminary data.</text>
</comment>
<accession>A0A397VY99</accession>
<protein>
    <submittedName>
        <fullName evidence="1">Uncharacterized protein</fullName>
    </submittedName>
</protein>
<dbReference type="AlphaFoldDB" id="A0A397VY99"/>
<dbReference type="Proteomes" id="UP000266673">
    <property type="component" value="Unassembled WGS sequence"/>
</dbReference>
<name>A0A397VY99_9GLOM</name>
<sequence length="185" mass="21536">MDLNPYYNIVEDSADKLPNVLRTNTSLKLRVTPFEDLNIVKFYGLSEVDGKVVMIFEWAEMGNLKEIQLAFFTTIFEHNDVTLYGTQTRKFYFAARHNDNEKSITISQSIDVVNWMSPEKICKLFTESENSNQIPYSQKEEIFSIPKNSLLNMKSNDIVIHVTRGNREICDNFLDPEIKLFMKAF</sequence>
<organism evidence="1 2">
    <name type="scientific">Gigaspora rosea</name>
    <dbReference type="NCBI Taxonomy" id="44941"/>
    <lineage>
        <taxon>Eukaryota</taxon>
        <taxon>Fungi</taxon>
        <taxon>Fungi incertae sedis</taxon>
        <taxon>Mucoromycota</taxon>
        <taxon>Glomeromycotina</taxon>
        <taxon>Glomeromycetes</taxon>
        <taxon>Diversisporales</taxon>
        <taxon>Gigasporaceae</taxon>
        <taxon>Gigaspora</taxon>
    </lineage>
</organism>
<proteinExistence type="predicted"/>
<reference evidence="1 2" key="1">
    <citation type="submission" date="2018-06" db="EMBL/GenBank/DDBJ databases">
        <title>Comparative genomics reveals the genomic features of Rhizophagus irregularis, R. cerebriforme, R. diaphanum and Gigaspora rosea, and their symbiotic lifestyle signature.</title>
        <authorList>
            <person name="Morin E."/>
            <person name="San Clemente H."/>
            <person name="Chen E.C.H."/>
            <person name="De La Providencia I."/>
            <person name="Hainaut M."/>
            <person name="Kuo A."/>
            <person name="Kohler A."/>
            <person name="Murat C."/>
            <person name="Tang N."/>
            <person name="Roy S."/>
            <person name="Loubradou J."/>
            <person name="Henrissat B."/>
            <person name="Grigoriev I.V."/>
            <person name="Corradi N."/>
            <person name="Roux C."/>
            <person name="Martin F.M."/>
        </authorList>
    </citation>
    <scope>NUCLEOTIDE SEQUENCE [LARGE SCALE GENOMIC DNA]</scope>
    <source>
        <strain evidence="1 2">DAOM 194757</strain>
    </source>
</reference>
<evidence type="ECO:0000313" key="1">
    <source>
        <dbReference type="EMBL" id="RIB23986.1"/>
    </source>
</evidence>
<gene>
    <name evidence="1" type="ORF">C2G38_2242312</name>
</gene>
<dbReference type="EMBL" id="QKWP01000236">
    <property type="protein sequence ID" value="RIB23986.1"/>
    <property type="molecule type" value="Genomic_DNA"/>
</dbReference>
<dbReference type="OrthoDB" id="2439369at2759"/>
<keyword evidence="2" id="KW-1185">Reference proteome</keyword>
<dbReference type="InterPro" id="IPR011009">
    <property type="entry name" value="Kinase-like_dom_sf"/>
</dbReference>
<dbReference type="SUPFAM" id="SSF56112">
    <property type="entry name" value="Protein kinase-like (PK-like)"/>
    <property type="match status" value="1"/>
</dbReference>